<comment type="caution">
    <text evidence="2">The sequence shown here is derived from an EMBL/GenBank/DDBJ whole genome shotgun (WGS) entry which is preliminary data.</text>
</comment>
<keyword evidence="3" id="KW-1185">Reference proteome</keyword>
<dbReference type="AlphaFoldDB" id="A0A1Y2GX01"/>
<feature type="region of interest" description="Disordered" evidence="1">
    <location>
        <begin position="1"/>
        <end position="32"/>
    </location>
</feature>
<organism evidence="2 3">
    <name type="scientific">Lobosporangium transversale</name>
    <dbReference type="NCBI Taxonomy" id="64571"/>
    <lineage>
        <taxon>Eukaryota</taxon>
        <taxon>Fungi</taxon>
        <taxon>Fungi incertae sedis</taxon>
        <taxon>Mucoromycota</taxon>
        <taxon>Mortierellomycotina</taxon>
        <taxon>Mortierellomycetes</taxon>
        <taxon>Mortierellales</taxon>
        <taxon>Mortierellaceae</taxon>
        <taxon>Lobosporangium</taxon>
    </lineage>
</organism>
<evidence type="ECO:0000256" key="1">
    <source>
        <dbReference type="SAM" id="MobiDB-lite"/>
    </source>
</evidence>
<evidence type="ECO:0000313" key="2">
    <source>
        <dbReference type="EMBL" id="ORZ26830.1"/>
    </source>
</evidence>
<dbReference type="EMBL" id="MCFF01000006">
    <property type="protein sequence ID" value="ORZ26830.1"/>
    <property type="molecule type" value="Genomic_DNA"/>
</dbReference>
<proteinExistence type="predicted"/>
<dbReference type="Proteomes" id="UP000193648">
    <property type="component" value="Unassembled WGS sequence"/>
</dbReference>
<accession>A0A1Y2GX01</accession>
<name>A0A1Y2GX01_9FUNG</name>
<dbReference type="OrthoDB" id="2384808at2759"/>
<reference evidence="2 3" key="1">
    <citation type="submission" date="2016-07" db="EMBL/GenBank/DDBJ databases">
        <title>Pervasive Adenine N6-methylation of Active Genes in Fungi.</title>
        <authorList>
            <consortium name="DOE Joint Genome Institute"/>
            <person name="Mondo S.J."/>
            <person name="Dannebaum R.O."/>
            <person name="Kuo R.C."/>
            <person name="Labutti K."/>
            <person name="Haridas S."/>
            <person name="Kuo A."/>
            <person name="Salamov A."/>
            <person name="Ahrendt S.R."/>
            <person name="Lipzen A."/>
            <person name="Sullivan W."/>
            <person name="Andreopoulos W.B."/>
            <person name="Clum A."/>
            <person name="Lindquist E."/>
            <person name="Daum C."/>
            <person name="Ramamoorthy G.K."/>
            <person name="Gryganskyi A."/>
            <person name="Culley D."/>
            <person name="Magnuson J.K."/>
            <person name="James T.Y."/>
            <person name="O'Malley M.A."/>
            <person name="Stajich J.E."/>
            <person name="Spatafora J.W."/>
            <person name="Visel A."/>
            <person name="Grigoriev I.V."/>
        </authorList>
    </citation>
    <scope>NUCLEOTIDE SEQUENCE [LARGE SCALE GENOMIC DNA]</scope>
    <source>
        <strain evidence="2 3">NRRL 3116</strain>
    </source>
</reference>
<sequence length="238" mass="25440">MSMAMSVAGPDTRRRSSLPQLNPSNSASSPMAIGYHLSDEERAMFIVASSKRRPSAHSFFQSGSSAPLSASYTSPLASSSGGLGPQGHIYNHVCRYGNPHVAAISPILTPFQWSSNPRQYIMTDIGPQPPNSQAPTLRSQSHPARHRPCPKIGSSCLLAAGGCGEHDGTLSCPPSSYSKKAMTSPQTASMTMHDSCGTHMRCSTATNLCTIPQDEVLPAMGVPLEPRFAHDEWDDEDE</sequence>
<dbReference type="GeneID" id="33570406"/>
<gene>
    <name evidence="2" type="ORF">BCR41DRAFT_393440</name>
</gene>
<evidence type="ECO:0000313" key="3">
    <source>
        <dbReference type="Proteomes" id="UP000193648"/>
    </source>
</evidence>
<feature type="compositionally biased region" description="Polar residues" evidence="1">
    <location>
        <begin position="17"/>
        <end position="29"/>
    </location>
</feature>
<dbReference type="InParanoid" id="A0A1Y2GX01"/>
<protein>
    <submittedName>
        <fullName evidence="2">Uncharacterized protein</fullName>
    </submittedName>
</protein>
<dbReference type="RefSeq" id="XP_021884593.1">
    <property type="nucleotide sequence ID" value="XM_022028563.1"/>
</dbReference>